<sequence>MSIKERLEEDIRHAMRARDQERLDALRFLKSQIQLVEKNNLKELDEAGVVDVVAKQVKDRRESIQMFSDGGRDDLVAQETAALAVVQEYLPEQLGVAELEALARQAIADLGATGLSDRGKVMGRIMPQVRGKADGGDVNAVVARLLETAG</sequence>
<dbReference type="Gene3D" id="1.10.10.410">
    <property type="match status" value="1"/>
</dbReference>
<evidence type="ECO:0000313" key="1">
    <source>
        <dbReference type="EMBL" id="CAI8058381.1"/>
    </source>
</evidence>
<comment type="caution">
    <text evidence="1">The sequence shown here is derived from an EMBL/GenBank/DDBJ whole genome shotgun (WGS) entry which is preliminary data.</text>
</comment>
<keyword evidence="2" id="KW-1185">Reference proteome</keyword>
<dbReference type="PANTHER" id="PTHR28055:SF1">
    <property type="entry name" value="ALTERED INHERITANCE OF MITOCHONDRIA PROTEIN 41, MITOCHONDRIAL"/>
    <property type="match status" value="1"/>
</dbReference>
<dbReference type="InterPro" id="IPR003789">
    <property type="entry name" value="Asn/Gln_tRNA_amidoTrase-B-like"/>
</dbReference>
<dbReference type="GO" id="GO:0016884">
    <property type="term" value="F:carbon-nitrogen ligase activity, with glutamine as amido-N-donor"/>
    <property type="evidence" value="ECO:0007669"/>
    <property type="project" value="InterPro"/>
</dbReference>
<evidence type="ECO:0000313" key="2">
    <source>
        <dbReference type="Proteomes" id="UP001174909"/>
    </source>
</evidence>
<accession>A0AA35U388</accession>
<dbReference type="Proteomes" id="UP001174909">
    <property type="component" value="Unassembled WGS sequence"/>
</dbReference>
<organism evidence="1 2">
    <name type="scientific">Geodia barretti</name>
    <name type="common">Barrett's horny sponge</name>
    <dbReference type="NCBI Taxonomy" id="519541"/>
    <lineage>
        <taxon>Eukaryota</taxon>
        <taxon>Metazoa</taxon>
        <taxon>Porifera</taxon>
        <taxon>Demospongiae</taxon>
        <taxon>Heteroscleromorpha</taxon>
        <taxon>Tetractinellida</taxon>
        <taxon>Astrophorina</taxon>
        <taxon>Geodiidae</taxon>
        <taxon>Geodia</taxon>
    </lineage>
</organism>
<dbReference type="PANTHER" id="PTHR28055">
    <property type="entry name" value="ALTERED INHERITANCE OF MITOCHONDRIA PROTEIN 41, MITOCHONDRIAL"/>
    <property type="match status" value="1"/>
</dbReference>
<proteinExistence type="predicted"/>
<dbReference type="InterPro" id="IPR023168">
    <property type="entry name" value="GatB_Yqey_C_2"/>
</dbReference>
<dbReference type="SUPFAM" id="SSF89095">
    <property type="entry name" value="GatB/YqeY motif"/>
    <property type="match status" value="1"/>
</dbReference>
<dbReference type="Gene3D" id="1.10.1510.10">
    <property type="entry name" value="Uncharacterised protein YqeY/AIM41 PF09424, N-terminal domain"/>
    <property type="match status" value="1"/>
</dbReference>
<dbReference type="InterPro" id="IPR019004">
    <property type="entry name" value="YqeY/Aim41"/>
</dbReference>
<dbReference type="EMBL" id="CASHTH010004508">
    <property type="protein sequence ID" value="CAI8058381.1"/>
    <property type="molecule type" value="Genomic_DNA"/>
</dbReference>
<dbReference type="InterPro" id="IPR042184">
    <property type="entry name" value="YqeY/Aim41_N"/>
</dbReference>
<protein>
    <submittedName>
        <fullName evidence="1">Uncharacterized protein YqeY</fullName>
    </submittedName>
</protein>
<dbReference type="AlphaFoldDB" id="A0AA35U388"/>
<gene>
    <name evidence="1" type="ORF">GBAR_LOCUS31745</name>
</gene>
<reference evidence="1" key="1">
    <citation type="submission" date="2023-03" db="EMBL/GenBank/DDBJ databases">
        <authorList>
            <person name="Steffen K."/>
            <person name="Cardenas P."/>
        </authorList>
    </citation>
    <scope>NUCLEOTIDE SEQUENCE</scope>
</reference>
<dbReference type="Pfam" id="PF09424">
    <property type="entry name" value="YqeY"/>
    <property type="match status" value="1"/>
</dbReference>
<name>A0AA35U388_GEOBA</name>